<evidence type="ECO:0000313" key="3">
    <source>
        <dbReference type="Proteomes" id="UP000321820"/>
    </source>
</evidence>
<dbReference type="KEGG" id="talb:FTW19_08670"/>
<dbReference type="EMBL" id="CP042806">
    <property type="protein sequence ID" value="QEE28058.1"/>
    <property type="molecule type" value="Genomic_DNA"/>
</dbReference>
<feature type="compositionally biased region" description="Acidic residues" evidence="1">
    <location>
        <begin position="82"/>
        <end position="93"/>
    </location>
</feature>
<dbReference type="OrthoDB" id="111103at2"/>
<proteinExistence type="predicted"/>
<sequence length="332" mass="36656">MKRLVIGVMVCAAAMCGAQKKSKLPPQYQGAARATVLHTANVYVAAEAGSQRVSVVTPGHEVTIMDRSPGWVRVFANTDEPEQNDYDAPEIQDDSQSSPVSGWIKDKGVVGPGTANGDRLIFGAAVIAESQAYAPHAPKDAAAMAHFLYKRMFEYFPQSPLAGEAAWRSADIRWQLQKADFATLPSAKEQDPNLRPRLYEDELKKVIKYFPGSKYAAMAAYELIDQKLCGDWQGLPKCPDKETDYYEKYAKEYPDGPKTAEALWQAVYRQGVVSSMYLAEENKKKADNAASHASSLNDQLQSRFGSTDWAARGSALIYRLQQGIPVYGNDRD</sequence>
<accession>A0A5B9E7K0</accession>
<evidence type="ECO:0000256" key="1">
    <source>
        <dbReference type="SAM" id="MobiDB-lite"/>
    </source>
</evidence>
<dbReference type="Gene3D" id="1.25.40.10">
    <property type="entry name" value="Tetratricopeptide repeat domain"/>
    <property type="match status" value="1"/>
</dbReference>
<dbReference type="AlphaFoldDB" id="A0A5B9E7K0"/>
<dbReference type="InterPro" id="IPR011990">
    <property type="entry name" value="TPR-like_helical_dom_sf"/>
</dbReference>
<protein>
    <submittedName>
        <fullName evidence="2">SH3 domain-containing protein</fullName>
    </submittedName>
</protein>
<dbReference type="RefSeq" id="WP_147647248.1">
    <property type="nucleotide sequence ID" value="NZ_CP042806.1"/>
</dbReference>
<gene>
    <name evidence="2" type="ORF">FTW19_08670</name>
</gene>
<organism evidence="2 3">
    <name type="scientific">Terriglobus albidus</name>
    <dbReference type="NCBI Taxonomy" id="1592106"/>
    <lineage>
        <taxon>Bacteria</taxon>
        <taxon>Pseudomonadati</taxon>
        <taxon>Acidobacteriota</taxon>
        <taxon>Terriglobia</taxon>
        <taxon>Terriglobales</taxon>
        <taxon>Acidobacteriaceae</taxon>
        <taxon>Terriglobus</taxon>
    </lineage>
</organism>
<keyword evidence="3" id="KW-1185">Reference proteome</keyword>
<name>A0A5B9E7K0_9BACT</name>
<dbReference type="Proteomes" id="UP000321820">
    <property type="component" value="Chromosome"/>
</dbReference>
<reference evidence="2 3" key="1">
    <citation type="submission" date="2019-08" db="EMBL/GenBank/DDBJ databases">
        <title>Complete genome sequence of Terriglobus albidus strain ORNL.</title>
        <authorList>
            <person name="Podar M."/>
        </authorList>
    </citation>
    <scope>NUCLEOTIDE SEQUENCE [LARGE SCALE GENOMIC DNA]</scope>
    <source>
        <strain evidence="2 3">ORNL</strain>
    </source>
</reference>
<evidence type="ECO:0000313" key="2">
    <source>
        <dbReference type="EMBL" id="QEE28058.1"/>
    </source>
</evidence>
<feature type="region of interest" description="Disordered" evidence="1">
    <location>
        <begin position="82"/>
        <end position="102"/>
    </location>
</feature>